<comment type="caution">
    <text evidence="4">The sequence shown here is derived from an EMBL/GenBank/DDBJ whole genome shotgun (WGS) entry which is preliminary data.</text>
</comment>
<evidence type="ECO:0000313" key="4">
    <source>
        <dbReference type="EMBL" id="TFE37958.1"/>
    </source>
</evidence>
<dbReference type="Proteomes" id="UP000297385">
    <property type="component" value="Unassembled WGS sequence"/>
</dbReference>
<protein>
    <submittedName>
        <fullName evidence="4">Flavin reductase</fullName>
    </submittedName>
</protein>
<dbReference type="PANTHER" id="PTHR30466">
    <property type="entry name" value="FLAVIN REDUCTASE"/>
    <property type="match status" value="1"/>
</dbReference>
<reference evidence="4 5" key="1">
    <citation type="submission" date="2019-03" db="EMBL/GenBank/DDBJ databases">
        <title>Complete Genome Sequence of Paraburkholderia dipogonis ICMP 19430T, a Nitrogen-fixing Symbiont of the South African Invasive Legume Dipogon lignosus in New Zealand.</title>
        <authorList>
            <person name="De Meyer S.E."/>
        </authorList>
    </citation>
    <scope>NUCLEOTIDE SEQUENCE [LARGE SCALE GENOMIC DNA]</scope>
    <source>
        <strain evidence="4 5">ICMP 19430</strain>
    </source>
</reference>
<dbReference type="GO" id="GO:0042602">
    <property type="term" value="F:riboflavin reductase (NADPH) activity"/>
    <property type="evidence" value="ECO:0007669"/>
    <property type="project" value="TreeGrafter"/>
</dbReference>
<evidence type="ECO:0000313" key="5">
    <source>
        <dbReference type="Proteomes" id="UP000297385"/>
    </source>
</evidence>
<dbReference type="InterPro" id="IPR002563">
    <property type="entry name" value="Flavin_Rdtase-like_dom"/>
</dbReference>
<dbReference type="InterPro" id="IPR050268">
    <property type="entry name" value="NADH-dep_flavin_reductase"/>
</dbReference>
<dbReference type="AlphaFoldDB" id="A0A4Y8MKM5"/>
<dbReference type="PANTHER" id="PTHR30466:SF11">
    <property type="entry name" value="FLAVIN-DEPENDENT MONOOXYGENASE, REDUCTASE SUBUNIT HSAB"/>
    <property type="match status" value="1"/>
</dbReference>
<gene>
    <name evidence="4" type="ORF">E2553_41295</name>
</gene>
<accession>A0A4Y8MKM5</accession>
<evidence type="ECO:0000256" key="2">
    <source>
        <dbReference type="ARBA" id="ARBA00023002"/>
    </source>
</evidence>
<proteinExistence type="inferred from homology"/>
<dbReference type="EMBL" id="SNVI01000005">
    <property type="protein sequence ID" value="TFE37958.1"/>
    <property type="molecule type" value="Genomic_DNA"/>
</dbReference>
<dbReference type="Gene3D" id="2.30.110.10">
    <property type="entry name" value="Electron Transport, Fmn-binding Protein, Chain A"/>
    <property type="match status" value="1"/>
</dbReference>
<evidence type="ECO:0000256" key="1">
    <source>
        <dbReference type="ARBA" id="ARBA00008898"/>
    </source>
</evidence>
<organism evidence="4 5">
    <name type="scientific">Paraburkholderia dipogonis</name>
    <dbReference type="NCBI Taxonomy" id="1211383"/>
    <lineage>
        <taxon>Bacteria</taxon>
        <taxon>Pseudomonadati</taxon>
        <taxon>Pseudomonadota</taxon>
        <taxon>Betaproteobacteria</taxon>
        <taxon>Burkholderiales</taxon>
        <taxon>Burkholderiaceae</taxon>
        <taxon>Paraburkholderia</taxon>
    </lineage>
</organism>
<dbReference type="GO" id="GO:0010181">
    <property type="term" value="F:FMN binding"/>
    <property type="evidence" value="ECO:0007669"/>
    <property type="project" value="InterPro"/>
</dbReference>
<name>A0A4Y8MKM5_9BURK</name>
<dbReference type="SMART" id="SM00903">
    <property type="entry name" value="Flavin_Reduct"/>
    <property type="match status" value="1"/>
</dbReference>
<evidence type="ECO:0000259" key="3">
    <source>
        <dbReference type="SMART" id="SM00903"/>
    </source>
</evidence>
<dbReference type="InterPro" id="IPR012349">
    <property type="entry name" value="Split_barrel_FMN-bd"/>
</dbReference>
<dbReference type="Pfam" id="PF01613">
    <property type="entry name" value="Flavin_Reduct"/>
    <property type="match status" value="1"/>
</dbReference>
<sequence>MDPKEFRIALGQFPTGVAIVTAIVEGQRLGSTISSFNSVSLEPPLVLFSLIKGSLGFSQWKAAAAFCIAVLGESQRDLSNRFAKAGSDKWAGIEPRFAENGAPMVPDAIVYFECEPYGIHDGGDHEIFVSRVTRFHVTEKPECSLIFYSGKYRQLNDPERISSPPVSDPWLHGW</sequence>
<dbReference type="SUPFAM" id="SSF50475">
    <property type="entry name" value="FMN-binding split barrel"/>
    <property type="match status" value="1"/>
</dbReference>
<feature type="domain" description="Flavin reductase like" evidence="3">
    <location>
        <begin position="10"/>
        <end position="154"/>
    </location>
</feature>
<keyword evidence="2" id="KW-0560">Oxidoreductase</keyword>
<comment type="similarity">
    <text evidence="1">Belongs to the non-flavoprotein flavin reductase family.</text>
</comment>